<dbReference type="SUPFAM" id="SSF52172">
    <property type="entry name" value="CheY-like"/>
    <property type="match status" value="1"/>
</dbReference>
<dbReference type="PROSITE" id="PS50110">
    <property type="entry name" value="RESPONSE_REGULATORY"/>
    <property type="match status" value="1"/>
</dbReference>
<dbReference type="Pfam" id="PF02518">
    <property type="entry name" value="HATPase_c"/>
    <property type="match status" value="1"/>
</dbReference>
<name>A0A395IL13_9HELO</name>
<dbReference type="PANTHER" id="PTHR43719:SF72">
    <property type="entry name" value="HISTIDINE KINASE_RESPONSE REGULATOR, PUTATIVE (AFU_ORTHOLOGUE AFUA_8G06140)-RELATED"/>
    <property type="match status" value="1"/>
</dbReference>
<dbReference type="SUPFAM" id="SSF55781">
    <property type="entry name" value="GAF domain-like"/>
    <property type="match status" value="1"/>
</dbReference>
<feature type="modified residue" description="4-aspartylphosphate" evidence="2">
    <location>
        <position position="1132"/>
    </location>
</feature>
<dbReference type="InterPro" id="IPR001789">
    <property type="entry name" value="Sig_transdc_resp-reg_receiver"/>
</dbReference>
<dbReference type="SMART" id="SM00387">
    <property type="entry name" value="HATPase_c"/>
    <property type="match status" value="1"/>
</dbReference>
<dbReference type="SMART" id="SM00388">
    <property type="entry name" value="HisKA"/>
    <property type="match status" value="1"/>
</dbReference>
<evidence type="ECO:0000259" key="4">
    <source>
        <dbReference type="PROSITE" id="PS50109"/>
    </source>
</evidence>
<dbReference type="PANTHER" id="PTHR43719">
    <property type="entry name" value="TWO-COMPONENT HISTIDINE KINASE"/>
    <property type="match status" value="1"/>
</dbReference>
<dbReference type="Proteomes" id="UP000249056">
    <property type="component" value="Unassembled WGS sequence"/>
</dbReference>
<dbReference type="InterPro" id="IPR036097">
    <property type="entry name" value="HisK_dim/P_sf"/>
</dbReference>
<dbReference type="InterPro" id="IPR029016">
    <property type="entry name" value="GAF-like_dom_sf"/>
</dbReference>
<dbReference type="InterPro" id="IPR050956">
    <property type="entry name" value="2C_system_His_kinase"/>
</dbReference>
<dbReference type="SUPFAM" id="SSF47384">
    <property type="entry name" value="Homodimeric domain of signal transducing histidine kinase"/>
    <property type="match status" value="1"/>
</dbReference>
<dbReference type="EMBL" id="QKRW01000044">
    <property type="protein sequence ID" value="RAL60063.1"/>
    <property type="molecule type" value="Genomic_DNA"/>
</dbReference>
<evidence type="ECO:0000256" key="2">
    <source>
        <dbReference type="PROSITE-ProRule" id="PRU00169"/>
    </source>
</evidence>
<feature type="domain" description="Histidine kinase" evidence="4">
    <location>
        <begin position="553"/>
        <end position="819"/>
    </location>
</feature>
<dbReference type="OrthoDB" id="303614at2759"/>
<accession>A0A395IL13</accession>
<organism evidence="6 7">
    <name type="scientific">Monilinia fructigena</name>
    <dbReference type="NCBI Taxonomy" id="38457"/>
    <lineage>
        <taxon>Eukaryota</taxon>
        <taxon>Fungi</taxon>
        <taxon>Dikarya</taxon>
        <taxon>Ascomycota</taxon>
        <taxon>Pezizomycotina</taxon>
        <taxon>Leotiomycetes</taxon>
        <taxon>Helotiales</taxon>
        <taxon>Sclerotiniaceae</taxon>
        <taxon>Monilinia</taxon>
    </lineage>
</organism>
<dbReference type="Gene3D" id="1.10.287.130">
    <property type="match status" value="1"/>
</dbReference>
<dbReference type="AlphaFoldDB" id="A0A395IL13"/>
<evidence type="ECO:0000259" key="5">
    <source>
        <dbReference type="PROSITE" id="PS50110"/>
    </source>
</evidence>
<dbReference type="InterPro" id="IPR004358">
    <property type="entry name" value="Sig_transdc_His_kin-like_C"/>
</dbReference>
<proteinExistence type="predicted"/>
<dbReference type="CDD" id="cd17546">
    <property type="entry name" value="REC_hyHK_CKI1_RcsC-like"/>
    <property type="match status" value="1"/>
</dbReference>
<keyword evidence="7" id="KW-1185">Reference proteome</keyword>
<evidence type="ECO:0000313" key="7">
    <source>
        <dbReference type="Proteomes" id="UP000249056"/>
    </source>
</evidence>
<evidence type="ECO:0000256" key="3">
    <source>
        <dbReference type="SAM" id="MobiDB-lite"/>
    </source>
</evidence>
<keyword evidence="1 2" id="KW-0597">Phosphoprotein</keyword>
<protein>
    <recommendedName>
        <fullName evidence="8">Histidine kinase</fullName>
    </recommendedName>
</protein>
<dbReference type="CDD" id="cd00082">
    <property type="entry name" value="HisKA"/>
    <property type="match status" value="1"/>
</dbReference>
<dbReference type="Gene3D" id="3.30.565.10">
    <property type="entry name" value="Histidine kinase-like ATPase, C-terminal domain"/>
    <property type="match status" value="1"/>
</dbReference>
<dbReference type="SMART" id="SM00448">
    <property type="entry name" value="REC"/>
    <property type="match status" value="1"/>
</dbReference>
<dbReference type="Pfam" id="PF00072">
    <property type="entry name" value="Response_reg"/>
    <property type="match status" value="1"/>
</dbReference>
<dbReference type="PROSITE" id="PS50109">
    <property type="entry name" value="HIS_KIN"/>
    <property type="match status" value="1"/>
</dbReference>
<dbReference type="SUPFAM" id="SSF55874">
    <property type="entry name" value="ATPase domain of HSP90 chaperone/DNA topoisomerase II/histidine kinase"/>
    <property type="match status" value="1"/>
</dbReference>
<dbReference type="Gene3D" id="3.40.50.2300">
    <property type="match status" value="1"/>
</dbReference>
<gene>
    <name evidence="6" type="ORF">DID88_000689</name>
</gene>
<dbReference type="GO" id="GO:0000155">
    <property type="term" value="F:phosphorelay sensor kinase activity"/>
    <property type="evidence" value="ECO:0007669"/>
    <property type="project" value="InterPro"/>
</dbReference>
<evidence type="ECO:0000256" key="1">
    <source>
        <dbReference type="ARBA" id="ARBA00022553"/>
    </source>
</evidence>
<dbReference type="Gene3D" id="3.30.450.40">
    <property type="match status" value="1"/>
</dbReference>
<dbReference type="InterPro" id="IPR003661">
    <property type="entry name" value="HisK_dim/P_dom"/>
</dbReference>
<dbReference type="Pfam" id="PF00512">
    <property type="entry name" value="HisKA"/>
    <property type="match status" value="1"/>
</dbReference>
<sequence length="1206" mass="134070">MESMNACSNGGNIGTLGISSQKAKDMYASQRALELRKFYDPYEADINPHSSEDTLNGRLNSDGALDSFAEVAIWRLGGVHSMISIIDGSTQYFIAGARRDKSSPEDDIVNDSWFGCFQVPSQGGLCENTLAIDNDDEDPYPCFIIDDLKKDPRFDSLPIVDGSVASYVWYAGAPITTKNGINIGVLCVFGDRPITGLNLERRKFLYRLANNIMKYIETQREATERHRVALMSKGIATFLERASRYTSTPDDSYASDEVATDIENGPNPVTENDARREEYLSQHSNMPNQLPQSSESVLDQIRITLDHAAEILRESLELNLGGVVFLDTTAGYTEAGNIDAYLDTSTDLGTEVKEVESKRSPIKDEERTKYNDYRRRLSQGTLRTSADKHKPAKILSMSTAKVATWDSGAHVLDGKTLQSLINSYPKGNIWYIDDNGYFSSLEQVNDRKYASLNGTNLRPRTSGSFDATKQEAEANMLAKIFHKARQIIFLPLWDSAGERWYSASFVWSRSAVPVFTVNNEISYLSAFTNSVMVEISRLDALISNKMKSDFISSISHEFRSPLHAIMASTDFLQESNLDTSQMEFVSTIQNCSGTLLDTINHVLDYSKINSFEKSESSLQGSFSNELHQVTNIALLCEDTINGMIAANHFRSVAPAYNLALSNGSSNKRGDKPSSGTTAPLQIILDFEMRDWTYKVHAGAIQRILMNIFGNSQKYTDKGYIKVQLRLQNQNSELNIPASGSNHTGDFLCLRIIDSGRGMSNEYMERKLYHPFAQENSFTPGVGLGLSIVWSIMKQLGGTILIRSEVGIGTEVEVLIPVETEPPSDDDLMGGNTVDTTDIRISAEKAIRSLRDRATGKVISIDRSQLTSLQNNAWDCIQSYCSEWYGFDILKSNENAKPEDLLLINETSKFSEFHPCQRVLVVHDAISYPSIQKKDNQHFIAHISQPIGPYRLAQSILALLDQTSCEPRHKDATTQTPLASPDERFGSGGEYNFLPLQEPEPNTINEVTFTSTDQHSREEFAQSLKKLEQLQLQVPPATPIQPSSIAAPKISDRTSSIPHQLSQSHSSISQAKLAPDKTHLHILAVDDNALNLQLIHRYLQKRMIDTIVDATNGSEAVAAVKDSEHGFDVIFMDISMPKMDGFQATRRLDWGGSDGCKEKEKERLDGQGAKVKGRGRAYIVAMTGLGSQKARDEADRSGFDDFYDETS</sequence>
<dbReference type="InterPro" id="IPR036890">
    <property type="entry name" value="HATPase_C_sf"/>
</dbReference>
<feature type="compositionally biased region" description="Basic and acidic residues" evidence="3">
    <location>
        <begin position="1188"/>
        <end position="1198"/>
    </location>
</feature>
<dbReference type="InterPro" id="IPR003594">
    <property type="entry name" value="HATPase_dom"/>
</dbReference>
<dbReference type="FunFam" id="1.10.287.130:FF:000023">
    <property type="entry name" value="Sensor histidine kinase/response regulator, putative"/>
    <property type="match status" value="1"/>
</dbReference>
<feature type="region of interest" description="Disordered" evidence="3">
    <location>
        <begin position="1185"/>
        <end position="1206"/>
    </location>
</feature>
<comment type="caution">
    <text evidence="6">The sequence shown here is derived from an EMBL/GenBank/DDBJ whole genome shotgun (WGS) entry which is preliminary data.</text>
</comment>
<feature type="region of interest" description="Disordered" evidence="3">
    <location>
        <begin position="247"/>
        <end position="269"/>
    </location>
</feature>
<evidence type="ECO:0000313" key="6">
    <source>
        <dbReference type="EMBL" id="RAL60063.1"/>
    </source>
</evidence>
<reference evidence="6 7" key="1">
    <citation type="submission" date="2018-06" db="EMBL/GenBank/DDBJ databases">
        <title>Genome Sequence of the Brown Rot Fungal Pathogen Monilinia fructigena.</title>
        <authorList>
            <person name="Landi L."/>
            <person name="De Miccolis Angelini R.M."/>
            <person name="Pollastro S."/>
            <person name="Abate D."/>
            <person name="Faretra F."/>
            <person name="Romanazzi G."/>
        </authorList>
    </citation>
    <scope>NUCLEOTIDE SEQUENCE [LARGE SCALE GENOMIC DNA]</scope>
    <source>
        <strain evidence="6 7">Mfrg269</strain>
    </source>
</reference>
<evidence type="ECO:0008006" key="8">
    <source>
        <dbReference type="Google" id="ProtNLM"/>
    </source>
</evidence>
<dbReference type="InterPro" id="IPR005467">
    <property type="entry name" value="His_kinase_dom"/>
</dbReference>
<feature type="domain" description="Response regulatory" evidence="5">
    <location>
        <begin position="1080"/>
        <end position="1206"/>
    </location>
</feature>
<dbReference type="InterPro" id="IPR011006">
    <property type="entry name" value="CheY-like_superfamily"/>
</dbReference>
<dbReference type="PRINTS" id="PR00344">
    <property type="entry name" value="BCTRLSENSOR"/>
</dbReference>